<sequence>MAITKIINEKEYVFPDGTTEEQILAFEEQILNPDKKPDESKPEDTKRGYITDTAYGAAVGIRNAGQSILELGEGIGQDLKKKLGVGGFTFGENANNGMVEYHTYDDVIKNKIKLPITGDVTKIGDSRLRLPEMEAPDTGIGNITSVISQFVSGWYLTKPLKAVSWATKGTKAVKATKATGIALTRGAVADFMVFDQDTGRAVDMINTHFPSLQNPLFDYLSSEDKDESFYEARFKNALEGLFLGGVTEGIIRGSKPFLNQIADFAKYIRIKRKELTGSKVDLQKLKEVEESLVRSTEDVITPVGKESTKKFKKKILKESDTAGTTKLVEQLKKITSEEELNTKIVQSFDNYLDKIRAGEKTVRSGGKLDYKNIDDFLDFGLSPRAYADSNFGIIAINAMQKIARNKRKFETISVPLIEKQATKAGFDIIHSTKMLGQLGDKMESGLKYMFGAQAIQQNLADAVYKMANSVRKADGVYSDKELKITTAMLMKLMRFDDKVASNLGRGLNLRRILKDQNVDLSADSIKDFVKRFDDFEGNFKEYVDGIALIKDKNMLIRITDFLFRNNFWNKMNEVWMASALSLPKTQVINITSTLMNSYIKPLNSWVGSKMAWGLDKTLRDQVKAQGDEALATMAGLKNYYSDAIRFMKKAFNDEDSILFAGSTKFDTNVKALGQSKLARAIRYPLRALTAADEFFKQINYRSKLAQISVREARAAKTSTTKIAGTLPDGRTVTEFEAFVANRFKQGFDETGLIAMDKEASRYAKEVTFTSELDGILKYISDATNEVPILKQILPFVKTPANLAIQAVQMTPAGLVGKNWKHITGKSRDFVKIAQTRGRVAVGTTILGMAAFLANAGIITGGGHPDKSIRRNQKNAGYQQYSIKIGGAQFEYGRLDPIGMLIGTVADYVEIYQDLNEKERMEVENNLLSFMVNQMEGGHGEDSLTTSDKIANMSMALYKSMFKNIASKTYLRGLIDFLSALDGNDVDKRGMWWINNKGSSYVPNILTKVMNDPYLRETQTTLEAFRRRLGDRSLPIAYNYLGEEIKSTGNAALRMFNGLVNPFTFKTRENDIVLQKTIEHDIAIPPISFVKEGIDLREFVNSETGKTAYEEYNALISNSNLRKQLEKLVTSKRFEDAPDRIVLDKNNKFGGKQAMVYKKVKFYRDLFFKQIKHSSKYKSKQNSEITLASAYINKNIITNIGKVSNKYPTKIKRGIYDFIQNSP</sequence>
<protein>
    <submittedName>
        <fullName evidence="1">Internal virion protein D</fullName>
    </submittedName>
</protein>
<evidence type="ECO:0000313" key="1">
    <source>
        <dbReference type="EMBL" id="ANO58058.1"/>
    </source>
</evidence>
<reference evidence="1" key="1">
    <citation type="submission" date="2015-11" db="EMBL/GenBank/DDBJ databases">
        <title>Genomes of Abundant and Widespread Viruses from the Deep Ocean.</title>
        <authorList>
            <person name="Mizuno C.M."/>
            <person name="Ghai R."/>
            <person name="Saghai A."/>
            <person name="Lopez-Garcia P."/>
            <person name="Rodriguez-Valera F."/>
        </authorList>
    </citation>
    <scope>NUCLEOTIDE SEQUENCE</scope>
</reference>
<proteinExistence type="predicted"/>
<organism evidence="1">
    <name type="scientific">uncultured Alphaproteobacteria bacterium</name>
    <dbReference type="NCBI Taxonomy" id="91750"/>
    <lineage>
        <taxon>Bacteria</taxon>
        <taxon>Pseudomonadati</taxon>
        <taxon>Pseudomonadota</taxon>
        <taxon>Alphaproteobacteria</taxon>
        <taxon>environmental samples</taxon>
    </lineage>
</organism>
<dbReference type="EMBL" id="KT997797">
    <property type="protein sequence ID" value="ANO58058.1"/>
    <property type="molecule type" value="Genomic_DNA"/>
</dbReference>
<dbReference type="AlphaFoldDB" id="A0A1B0Z1I7"/>
<name>A0A1B0Z1I7_9PROT</name>
<accession>A0A1B0Z1I7</accession>